<evidence type="ECO:0000313" key="1">
    <source>
        <dbReference type="EMBL" id="GMR60723.1"/>
    </source>
</evidence>
<dbReference type="Proteomes" id="UP001328107">
    <property type="component" value="Unassembled WGS sequence"/>
</dbReference>
<dbReference type="EMBL" id="BTRK01000006">
    <property type="protein sequence ID" value="GMR60723.1"/>
    <property type="molecule type" value="Genomic_DNA"/>
</dbReference>
<feature type="non-terminal residue" evidence="1">
    <location>
        <position position="86"/>
    </location>
</feature>
<proteinExistence type="predicted"/>
<protein>
    <submittedName>
        <fullName evidence="1">Uncharacterized protein</fullName>
    </submittedName>
</protein>
<comment type="caution">
    <text evidence="1">The sequence shown here is derived from an EMBL/GenBank/DDBJ whole genome shotgun (WGS) entry which is preliminary data.</text>
</comment>
<organism evidence="1 2">
    <name type="scientific">Pristionchus mayeri</name>
    <dbReference type="NCBI Taxonomy" id="1317129"/>
    <lineage>
        <taxon>Eukaryota</taxon>
        <taxon>Metazoa</taxon>
        <taxon>Ecdysozoa</taxon>
        <taxon>Nematoda</taxon>
        <taxon>Chromadorea</taxon>
        <taxon>Rhabditida</taxon>
        <taxon>Rhabditina</taxon>
        <taxon>Diplogasteromorpha</taxon>
        <taxon>Diplogasteroidea</taxon>
        <taxon>Neodiplogasteridae</taxon>
        <taxon>Pristionchus</taxon>
    </lineage>
</organism>
<keyword evidence="2" id="KW-1185">Reference proteome</keyword>
<name>A0AAN5DC14_9BILA</name>
<sequence>DSNIVVIDYNWNLRLMKQRLIRVDKKLKQAKCVLHRSYVMALRPELNIAAITGTTTAVIGPCDDQAYIFPVDPLSPTTHRDITNLI</sequence>
<accession>A0AAN5DC14</accession>
<feature type="non-terminal residue" evidence="1">
    <location>
        <position position="1"/>
    </location>
</feature>
<reference evidence="2" key="1">
    <citation type="submission" date="2022-10" db="EMBL/GenBank/DDBJ databases">
        <title>Genome assembly of Pristionchus species.</title>
        <authorList>
            <person name="Yoshida K."/>
            <person name="Sommer R.J."/>
        </authorList>
    </citation>
    <scope>NUCLEOTIDE SEQUENCE [LARGE SCALE GENOMIC DNA]</scope>
    <source>
        <strain evidence="2">RS5460</strain>
    </source>
</reference>
<evidence type="ECO:0000313" key="2">
    <source>
        <dbReference type="Proteomes" id="UP001328107"/>
    </source>
</evidence>
<gene>
    <name evidence="1" type="ORF">PMAYCL1PPCAC_30918</name>
</gene>
<dbReference type="AlphaFoldDB" id="A0AAN5DC14"/>